<dbReference type="AlphaFoldDB" id="A0A6M3M8B5"/>
<feature type="domain" description="Putative regulatory protein FmdB zinc ribbon" evidence="2">
    <location>
        <begin position="1"/>
        <end position="39"/>
    </location>
</feature>
<dbReference type="NCBIfam" id="TIGR02605">
    <property type="entry name" value="CxxC_CxxC_SSSS"/>
    <property type="match status" value="1"/>
</dbReference>
<dbReference type="Pfam" id="PF09723">
    <property type="entry name" value="Zn_ribbon_8"/>
    <property type="match status" value="1"/>
</dbReference>
<feature type="compositionally biased region" description="Polar residues" evidence="1">
    <location>
        <begin position="67"/>
        <end position="83"/>
    </location>
</feature>
<organism evidence="3">
    <name type="scientific">viral metagenome</name>
    <dbReference type="NCBI Taxonomy" id="1070528"/>
    <lineage>
        <taxon>unclassified sequences</taxon>
        <taxon>metagenomes</taxon>
        <taxon>organismal metagenomes</taxon>
    </lineage>
</organism>
<protein>
    <recommendedName>
        <fullName evidence="2">Putative regulatory protein FmdB zinc ribbon domain-containing protein</fullName>
    </recommendedName>
</protein>
<name>A0A6M3M8B5_9ZZZZ</name>
<sequence>MLYDYECPKCGVFESRENMLDERLKQCPTCGEKLVQLFTAAPAIFKGSGFFTTDNKKDSRVRGASGQLGQKASEIDSSNMDTFSRQRSDSKGHAKVTPTRPGPKTMEKMARDAEPS</sequence>
<evidence type="ECO:0000259" key="2">
    <source>
        <dbReference type="SMART" id="SM00834"/>
    </source>
</evidence>
<dbReference type="SMART" id="SM00834">
    <property type="entry name" value="CxxC_CXXC_SSSS"/>
    <property type="match status" value="1"/>
</dbReference>
<reference evidence="3" key="1">
    <citation type="submission" date="2020-03" db="EMBL/GenBank/DDBJ databases">
        <title>The deep terrestrial virosphere.</title>
        <authorList>
            <person name="Holmfeldt K."/>
            <person name="Nilsson E."/>
            <person name="Simone D."/>
            <person name="Lopez-Fernandez M."/>
            <person name="Wu X."/>
            <person name="de Brujin I."/>
            <person name="Lundin D."/>
            <person name="Andersson A."/>
            <person name="Bertilsson S."/>
            <person name="Dopson M."/>
        </authorList>
    </citation>
    <scope>NUCLEOTIDE SEQUENCE</scope>
    <source>
        <strain evidence="3">MM171B00685</strain>
    </source>
</reference>
<accession>A0A6M3M8B5</accession>
<feature type="region of interest" description="Disordered" evidence="1">
    <location>
        <begin position="55"/>
        <end position="116"/>
    </location>
</feature>
<dbReference type="EMBL" id="MT143849">
    <property type="protein sequence ID" value="QJB03508.1"/>
    <property type="molecule type" value="Genomic_DNA"/>
</dbReference>
<evidence type="ECO:0000313" key="3">
    <source>
        <dbReference type="EMBL" id="QJB03508.1"/>
    </source>
</evidence>
<dbReference type="InterPro" id="IPR013429">
    <property type="entry name" value="Regulatory_FmdB_Zinc_ribbon"/>
</dbReference>
<gene>
    <name evidence="3" type="ORF">MM171B00685_0013</name>
</gene>
<feature type="compositionally biased region" description="Basic and acidic residues" evidence="1">
    <location>
        <begin position="105"/>
        <end position="116"/>
    </location>
</feature>
<evidence type="ECO:0000256" key="1">
    <source>
        <dbReference type="SAM" id="MobiDB-lite"/>
    </source>
</evidence>
<proteinExistence type="predicted"/>